<evidence type="ECO:0000259" key="6">
    <source>
        <dbReference type="Pfam" id="PF01979"/>
    </source>
</evidence>
<dbReference type="Gene3D" id="3.20.20.140">
    <property type="entry name" value="Metal-dependent hydrolases"/>
    <property type="match status" value="1"/>
</dbReference>
<evidence type="ECO:0000313" key="8">
    <source>
        <dbReference type="Proteomes" id="UP000703038"/>
    </source>
</evidence>
<dbReference type="PANTHER" id="PTHR11113:SF14">
    <property type="entry name" value="N-ACETYLGLUCOSAMINE-6-PHOSPHATE DEACETYLASE"/>
    <property type="match status" value="1"/>
</dbReference>
<evidence type="ECO:0000256" key="1">
    <source>
        <dbReference type="ARBA" id="ARBA00010716"/>
    </source>
</evidence>
<proteinExistence type="inferred from homology"/>
<comment type="similarity">
    <text evidence="1 5">Belongs to the metallo-dependent hydrolases superfamily. NagA family.</text>
</comment>
<dbReference type="PANTHER" id="PTHR11113">
    <property type="entry name" value="N-ACETYLGLUCOSAMINE-6-PHOSPHATE DEACETYLASE"/>
    <property type="match status" value="1"/>
</dbReference>
<dbReference type="EC" id="3.5.1.25" evidence="7"/>
<dbReference type="EMBL" id="JAFBBK010000001">
    <property type="protein sequence ID" value="MBM7415651.1"/>
    <property type="molecule type" value="Genomic_DNA"/>
</dbReference>
<dbReference type="Gene3D" id="2.30.40.10">
    <property type="entry name" value="Urease, subunit C, domain 1"/>
    <property type="match status" value="1"/>
</dbReference>
<evidence type="ECO:0000256" key="5">
    <source>
        <dbReference type="PIRNR" id="PIRNR038994"/>
    </source>
</evidence>
<dbReference type="InterPro" id="IPR011059">
    <property type="entry name" value="Metal-dep_hydrolase_composite"/>
</dbReference>
<keyword evidence="4 5" id="KW-0119">Carbohydrate metabolism</keyword>
<dbReference type="Pfam" id="PF01979">
    <property type="entry name" value="Amidohydro_1"/>
    <property type="match status" value="1"/>
</dbReference>
<dbReference type="InterPro" id="IPR003764">
    <property type="entry name" value="GlcNAc_6-P_deAcase"/>
</dbReference>
<dbReference type="GO" id="GO:0008448">
    <property type="term" value="F:N-acetylglucosamine-6-phosphate deacetylase activity"/>
    <property type="evidence" value="ECO:0007669"/>
    <property type="project" value="UniProtKB-EC"/>
</dbReference>
<dbReference type="RefSeq" id="WP_307806252.1">
    <property type="nucleotide sequence ID" value="NZ_JAFBBK010000001.1"/>
</dbReference>
<dbReference type="SUPFAM" id="SSF51556">
    <property type="entry name" value="Metallo-dependent hydrolases"/>
    <property type="match status" value="1"/>
</dbReference>
<accession>A0ABS2KWJ4</accession>
<protein>
    <submittedName>
        <fullName evidence="7">N-acetylglucosamine-6-phosphate deacetylase</fullName>
        <ecNumber evidence="7">3.5.1.25</ecNumber>
    </submittedName>
</protein>
<name>A0ABS2KWJ4_9NOCA</name>
<feature type="domain" description="Amidohydrolase-related" evidence="6">
    <location>
        <begin position="47"/>
        <end position="381"/>
    </location>
</feature>
<dbReference type="InterPro" id="IPR006680">
    <property type="entry name" value="Amidohydro-rel"/>
</dbReference>
<dbReference type="Proteomes" id="UP000703038">
    <property type="component" value="Unassembled WGS sequence"/>
</dbReference>
<evidence type="ECO:0000256" key="2">
    <source>
        <dbReference type="ARBA" id="ARBA00022723"/>
    </source>
</evidence>
<sequence>MTLLRGRVVLVDGVLEDGVVEFEDDRIVRVGPAREWTDIAVPPSSSTILPGMVDVHCHGGGGAGFPDATADAVDAAVAHHVCSGTTTMLASLVSAPREVLVDRTTLLSDLWRRGDIAGIHLEGPFLARSRCGAQDPAAIVPGDPSLLDAVVAAGGGAVRSMTLAPETANLDALARVMAENDIRPSVGHTDADAATVTAALARLTGRVSATHLFNGMPPLHHRAPGPVAACLAAAGRGEMVLELIGDGVHLDAWTVAMVVDLVGPDGVVFVSDAMAAAGMRDGPYRLGSLDVTVADGVARLTQDGDEPGAIAGGTSTVLDIVRRAVTESGVDLVSAVRMGATTPARFLGLQDTVGRLAAGMRADIVITDTDLTVTSVVRRGRVEVGVPDGDRHP</sequence>
<dbReference type="SUPFAM" id="SSF51338">
    <property type="entry name" value="Composite domain of metallo-dependent hydrolases"/>
    <property type="match status" value="1"/>
</dbReference>
<evidence type="ECO:0000313" key="7">
    <source>
        <dbReference type="EMBL" id="MBM7415651.1"/>
    </source>
</evidence>
<comment type="caution">
    <text evidence="7">The sequence shown here is derived from an EMBL/GenBank/DDBJ whole genome shotgun (WGS) entry which is preliminary data.</text>
</comment>
<dbReference type="PIRSF" id="PIRSF038994">
    <property type="entry name" value="NagA"/>
    <property type="match status" value="1"/>
</dbReference>
<reference evidence="7 8" key="1">
    <citation type="submission" date="2021-01" db="EMBL/GenBank/DDBJ databases">
        <title>Genomics of switchgrass bacterial isolates.</title>
        <authorList>
            <person name="Shade A."/>
        </authorList>
    </citation>
    <scope>NUCLEOTIDE SEQUENCE [LARGE SCALE GENOMIC DNA]</scope>
    <source>
        <strain evidence="7 8">PvP111</strain>
    </source>
</reference>
<keyword evidence="8" id="KW-1185">Reference proteome</keyword>
<keyword evidence="3 5" id="KW-0378">Hydrolase</keyword>
<organism evidence="7 8">
    <name type="scientific">Rhodococcoides corynebacterioides</name>
    <dbReference type="NCBI Taxonomy" id="53972"/>
    <lineage>
        <taxon>Bacteria</taxon>
        <taxon>Bacillati</taxon>
        <taxon>Actinomycetota</taxon>
        <taxon>Actinomycetes</taxon>
        <taxon>Mycobacteriales</taxon>
        <taxon>Nocardiaceae</taxon>
        <taxon>Rhodococcoides</taxon>
    </lineage>
</organism>
<evidence type="ECO:0000256" key="4">
    <source>
        <dbReference type="ARBA" id="ARBA00023277"/>
    </source>
</evidence>
<gene>
    <name evidence="7" type="ORF">JOE42_002384</name>
</gene>
<evidence type="ECO:0000256" key="3">
    <source>
        <dbReference type="ARBA" id="ARBA00022801"/>
    </source>
</evidence>
<dbReference type="InterPro" id="IPR032466">
    <property type="entry name" value="Metal_Hydrolase"/>
</dbReference>
<keyword evidence="2" id="KW-0479">Metal-binding</keyword>